<proteinExistence type="predicted"/>
<dbReference type="EMBL" id="CM026432">
    <property type="protein sequence ID" value="KAG0556165.1"/>
    <property type="molecule type" value="Genomic_DNA"/>
</dbReference>
<evidence type="ECO:0000313" key="3">
    <source>
        <dbReference type="Proteomes" id="UP000822688"/>
    </source>
</evidence>
<evidence type="ECO:0000313" key="2">
    <source>
        <dbReference type="EMBL" id="KAG0556165.1"/>
    </source>
</evidence>
<organism evidence="2 3">
    <name type="scientific">Ceratodon purpureus</name>
    <name type="common">Fire moss</name>
    <name type="synonym">Dicranum purpureum</name>
    <dbReference type="NCBI Taxonomy" id="3225"/>
    <lineage>
        <taxon>Eukaryota</taxon>
        <taxon>Viridiplantae</taxon>
        <taxon>Streptophyta</taxon>
        <taxon>Embryophyta</taxon>
        <taxon>Bryophyta</taxon>
        <taxon>Bryophytina</taxon>
        <taxon>Bryopsida</taxon>
        <taxon>Dicranidae</taxon>
        <taxon>Pseudoditrichales</taxon>
        <taxon>Ditrichaceae</taxon>
        <taxon>Ceratodon</taxon>
    </lineage>
</organism>
<keyword evidence="3" id="KW-1185">Reference proteome</keyword>
<dbReference type="AlphaFoldDB" id="A0A8T0GBR3"/>
<gene>
    <name evidence="2" type="ORF">KC19_11G031400</name>
</gene>
<comment type="caution">
    <text evidence="2">The sequence shown here is derived from an EMBL/GenBank/DDBJ whole genome shotgun (WGS) entry which is preliminary data.</text>
</comment>
<feature type="transmembrane region" description="Helical" evidence="1">
    <location>
        <begin position="73"/>
        <end position="92"/>
    </location>
</feature>
<reference evidence="2 3" key="1">
    <citation type="submission" date="2020-06" db="EMBL/GenBank/DDBJ databases">
        <title>WGS assembly of Ceratodon purpureus strain R40.</title>
        <authorList>
            <person name="Carey S.B."/>
            <person name="Jenkins J."/>
            <person name="Shu S."/>
            <person name="Lovell J.T."/>
            <person name="Sreedasyam A."/>
            <person name="Maumus F."/>
            <person name="Tiley G.P."/>
            <person name="Fernandez-Pozo N."/>
            <person name="Barry K."/>
            <person name="Chen C."/>
            <person name="Wang M."/>
            <person name="Lipzen A."/>
            <person name="Daum C."/>
            <person name="Saski C.A."/>
            <person name="Payton A.C."/>
            <person name="Mcbreen J.C."/>
            <person name="Conrad R.E."/>
            <person name="Kollar L.M."/>
            <person name="Olsson S."/>
            <person name="Huttunen S."/>
            <person name="Landis J.B."/>
            <person name="Wickett N.J."/>
            <person name="Johnson M.G."/>
            <person name="Rensing S.A."/>
            <person name="Grimwood J."/>
            <person name="Schmutz J."/>
            <person name="Mcdaniel S.F."/>
        </authorList>
    </citation>
    <scope>NUCLEOTIDE SEQUENCE [LARGE SCALE GENOMIC DNA]</scope>
    <source>
        <strain evidence="2 3">R40</strain>
    </source>
</reference>
<keyword evidence="1" id="KW-0812">Transmembrane</keyword>
<evidence type="ECO:0000256" key="1">
    <source>
        <dbReference type="SAM" id="Phobius"/>
    </source>
</evidence>
<sequence length="110" mass="12569">MNTRKQKDDISVVSVLHISVNYSLCWQSFTQSTILRPSEFLISLHYGRLLKHHTSSLPFAQTKSTSNSVQMNSIAAFQLMILSCCVICMGVVDKIMGHHVWPLTNYLRKR</sequence>
<name>A0A8T0GBR3_CERPU</name>
<keyword evidence="1" id="KW-1133">Transmembrane helix</keyword>
<accession>A0A8T0GBR3</accession>
<dbReference type="Proteomes" id="UP000822688">
    <property type="component" value="Chromosome 11"/>
</dbReference>
<keyword evidence="1" id="KW-0472">Membrane</keyword>
<protein>
    <submittedName>
        <fullName evidence="2">Uncharacterized protein</fullName>
    </submittedName>
</protein>